<organism evidence="5 6">
    <name type="scientific">Candidatus Aphodoplasma excrementigallinarum</name>
    <dbReference type="NCBI Taxonomy" id="2840673"/>
    <lineage>
        <taxon>Bacteria</taxon>
        <taxon>Bacillati</taxon>
        <taxon>Bacillota</taxon>
        <taxon>Clostridia</taxon>
        <taxon>Eubacteriales</taxon>
        <taxon>Candidatus Aphodoplasma</taxon>
    </lineage>
</organism>
<evidence type="ECO:0000259" key="4">
    <source>
        <dbReference type="PROSITE" id="PS01124"/>
    </source>
</evidence>
<dbReference type="Proteomes" id="UP000886743">
    <property type="component" value="Unassembled WGS sequence"/>
</dbReference>
<evidence type="ECO:0000313" key="6">
    <source>
        <dbReference type="Proteomes" id="UP000886743"/>
    </source>
</evidence>
<keyword evidence="2" id="KW-0238">DNA-binding</keyword>
<sequence length="290" mass="32139">MLIEKSSLQNLIDCIEKNTSAHVCIHDVSGILQNEALRIKEQNQIHFSPLCNAAKTTDKGLQLCFACKGLSVKKAFDGGHAYAGVCPLGLTEIAVPLFIAGKPMCIIYIGNLNCDSAEMEKRITRVHKLTKVDRAALLQAMPPEVPVSEVEHFIGAAGVIKNYISLLHASRGLTVRSGSHWAVNALNSYAQKYYQNSLTLRGLSKIYYLNENYLGRLYKKQTGKSFSAYLNEIRLERACALLRETDDPVIAVALATGFNNVTYFNRIFKRHMGVTPTAYRAQSTKPADKK</sequence>
<dbReference type="EMBL" id="DVOF01000241">
    <property type="protein sequence ID" value="HIV03503.1"/>
    <property type="molecule type" value="Genomic_DNA"/>
</dbReference>
<proteinExistence type="predicted"/>
<dbReference type="InterPro" id="IPR009057">
    <property type="entry name" value="Homeodomain-like_sf"/>
</dbReference>
<reference evidence="5" key="2">
    <citation type="journal article" date="2021" name="PeerJ">
        <title>Extensive microbial diversity within the chicken gut microbiome revealed by metagenomics and culture.</title>
        <authorList>
            <person name="Gilroy R."/>
            <person name="Ravi A."/>
            <person name="Getino M."/>
            <person name="Pursley I."/>
            <person name="Horton D.L."/>
            <person name="Alikhan N.F."/>
            <person name="Baker D."/>
            <person name="Gharbi K."/>
            <person name="Hall N."/>
            <person name="Watson M."/>
            <person name="Adriaenssens E.M."/>
            <person name="Foster-Nyarko E."/>
            <person name="Jarju S."/>
            <person name="Secka A."/>
            <person name="Antonio M."/>
            <person name="Oren A."/>
            <person name="Chaudhuri R.R."/>
            <person name="La Ragione R."/>
            <person name="Hildebrand F."/>
            <person name="Pallen M.J."/>
        </authorList>
    </citation>
    <scope>NUCLEOTIDE SEQUENCE</scope>
    <source>
        <strain evidence="5">4920</strain>
    </source>
</reference>
<dbReference type="GO" id="GO:0003700">
    <property type="term" value="F:DNA-binding transcription factor activity"/>
    <property type="evidence" value="ECO:0007669"/>
    <property type="project" value="InterPro"/>
</dbReference>
<protein>
    <submittedName>
        <fullName evidence="5">Helix-turn-helix domain-containing protein</fullName>
    </submittedName>
</protein>
<feature type="domain" description="HTH araC/xylS-type" evidence="4">
    <location>
        <begin position="184"/>
        <end position="282"/>
    </location>
</feature>
<evidence type="ECO:0000256" key="3">
    <source>
        <dbReference type="ARBA" id="ARBA00023163"/>
    </source>
</evidence>
<reference evidence="5" key="1">
    <citation type="submission" date="2020-10" db="EMBL/GenBank/DDBJ databases">
        <authorList>
            <person name="Gilroy R."/>
        </authorList>
    </citation>
    <scope>NUCLEOTIDE SEQUENCE</scope>
    <source>
        <strain evidence="5">4920</strain>
    </source>
</reference>
<dbReference type="PROSITE" id="PS01124">
    <property type="entry name" value="HTH_ARAC_FAMILY_2"/>
    <property type="match status" value="1"/>
</dbReference>
<dbReference type="Pfam" id="PF12833">
    <property type="entry name" value="HTH_18"/>
    <property type="match status" value="1"/>
</dbReference>
<dbReference type="Gene3D" id="1.10.10.60">
    <property type="entry name" value="Homeodomain-like"/>
    <property type="match status" value="2"/>
</dbReference>
<dbReference type="Pfam" id="PF10114">
    <property type="entry name" value="PocR"/>
    <property type="match status" value="1"/>
</dbReference>
<keyword evidence="1" id="KW-0805">Transcription regulation</keyword>
<dbReference type="AlphaFoldDB" id="A0A9D1T075"/>
<evidence type="ECO:0000256" key="2">
    <source>
        <dbReference type="ARBA" id="ARBA00023125"/>
    </source>
</evidence>
<dbReference type="InterPro" id="IPR018060">
    <property type="entry name" value="HTH_AraC"/>
</dbReference>
<dbReference type="InterPro" id="IPR020449">
    <property type="entry name" value="Tscrpt_reg_AraC-type_HTH"/>
</dbReference>
<evidence type="ECO:0000256" key="1">
    <source>
        <dbReference type="ARBA" id="ARBA00023015"/>
    </source>
</evidence>
<accession>A0A9D1T075</accession>
<gene>
    <name evidence="5" type="ORF">IAC74_08000</name>
</gene>
<dbReference type="PANTHER" id="PTHR43280">
    <property type="entry name" value="ARAC-FAMILY TRANSCRIPTIONAL REGULATOR"/>
    <property type="match status" value="1"/>
</dbReference>
<dbReference type="GO" id="GO:0043565">
    <property type="term" value="F:sequence-specific DNA binding"/>
    <property type="evidence" value="ECO:0007669"/>
    <property type="project" value="InterPro"/>
</dbReference>
<dbReference type="PANTHER" id="PTHR43280:SF2">
    <property type="entry name" value="HTH-TYPE TRANSCRIPTIONAL REGULATOR EXSA"/>
    <property type="match status" value="1"/>
</dbReference>
<dbReference type="SUPFAM" id="SSF46689">
    <property type="entry name" value="Homeodomain-like"/>
    <property type="match status" value="1"/>
</dbReference>
<dbReference type="InterPro" id="IPR018771">
    <property type="entry name" value="PocR_dom"/>
</dbReference>
<dbReference type="InterPro" id="IPR018062">
    <property type="entry name" value="HTH_AraC-typ_CS"/>
</dbReference>
<evidence type="ECO:0000313" key="5">
    <source>
        <dbReference type="EMBL" id="HIV03503.1"/>
    </source>
</evidence>
<keyword evidence="3" id="KW-0804">Transcription</keyword>
<dbReference type="PROSITE" id="PS00041">
    <property type="entry name" value="HTH_ARAC_FAMILY_1"/>
    <property type="match status" value="1"/>
</dbReference>
<name>A0A9D1T075_9FIRM</name>
<dbReference type="SMART" id="SM00342">
    <property type="entry name" value="HTH_ARAC"/>
    <property type="match status" value="1"/>
</dbReference>
<dbReference type="PRINTS" id="PR00032">
    <property type="entry name" value="HTHARAC"/>
</dbReference>
<comment type="caution">
    <text evidence="5">The sequence shown here is derived from an EMBL/GenBank/DDBJ whole genome shotgun (WGS) entry which is preliminary data.</text>
</comment>